<feature type="transmembrane region" description="Helical" evidence="1">
    <location>
        <begin position="131"/>
        <end position="153"/>
    </location>
</feature>
<keyword evidence="1" id="KW-1133">Transmembrane helix</keyword>
<keyword evidence="3" id="KW-1185">Reference proteome</keyword>
<sequence length="314" mass="34941">MKRLTMNLKSIFGAQTLHTNLKEALLSKNARAYDRVVYFARYFKLTTKRDLASPEAQRSVFGRVLGNPNSVEVQTIMLVFLREHFGDSYQTCFLTKEDKEKFARIGEAIGLSLLARYYSGERHNVLHKLRILRAAASIILLLVTLGLVILFALHLANKMHDVCTTPTRSAEKITLMIAIGVIALLSTVLYLWETAKPKDFDNYKPGERSKEALLDKLSPHIMRNPVALYLFSSATIVLMACLCAAGDIVENTGGLRAELAFAIVLAILATSLVCVMANAWYTSAITPLASRPRIAPELYECDVANGLPDFQCIR</sequence>
<reference evidence="2 3" key="1">
    <citation type="journal article" date="2020" name="MBio">
        <title>Erratum for Teymournejad et al., 'Isolation and Molecular Analysis of a Novel Neorickettsia Species That Causes Potomac Horse Fever'.</title>
        <authorList>
            <person name="Teymournejad O."/>
            <person name="Lin M."/>
            <person name="Bekebrede H."/>
            <person name="Kamr A."/>
            <person name="Toribio R.E."/>
            <person name="Arroyo L.G."/>
            <person name="Baird J.D."/>
            <person name="Rikihisa Y."/>
        </authorList>
    </citation>
    <scope>NUCLEOTIDE SEQUENCE [LARGE SCALE GENOMIC DNA]</scope>
    <source>
        <strain evidence="2 3">Fin17</strain>
    </source>
</reference>
<dbReference type="RefSeq" id="WP_160094886.1">
    <property type="nucleotide sequence ID" value="NZ_CP047224.1"/>
</dbReference>
<reference evidence="2 3" key="2">
    <citation type="journal article" date="2020" name="MBio">
        <title>Isolation and Molecular Analysis of a Novel Neorickettsia Species That Causes Potomac Horse Fever.</title>
        <authorList>
            <person name="Teymournejad O."/>
            <person name="Lin M."/>
            <person name="Bekebrede H."/>
            <person name="Kamr A."/>
            <person name="Toribio R.E."/>
            <person name="Arroyo L.G."/>
            <person name="Baird J.D."/>
            <person name="Rikihisa Y."/>
        </authorList>
    </citation>
    <scope>NUCLEOTIDE SEQUENCE [LARGE SCALE GENOMIC DNA]</scope>
    <source>
        <strain evidence="2 3">Fin17</strain>
    </source>
</reference>
<evidence type="ECO:0000256" key="1">
    <source>
        <dbReference type="SAM" id="Phobius"/>
    </source>
</evidence>
<dbReference type="KEGG" id="nef:GP480_00490"/>
<protein>
    <submittedName>
        <fullName evidence="2">Uncharacterized protein</fullName>
    </submittedName>
</protein>
<organism evidence="2 3">
    <name type="scientific">Neorickettsia findlayensis</name>
    <dbReference type="NCBI Taxonomy" id="2686014"/>
    <lineage>
        <taxon>Bacteria</taxon>
        <taxon>Pseudomonadati</taxon>
        <taxon>Pseudomonadota</taxon>
        <taxon>Alphaproteobacteria</taxon>
        <taxon>Rickettsiales</taxon>
        <taxon>Anaplasmataceae</taxon>
        <taxon>Neorickettsia</taxon>
    </lineage>
</organism>
<evidence type="ECO:0000313" key="2">
    <source>
        <dbReference type="EMBL" id="QHD64951.1"/>
    </source>
</evidence>
<evidence type="ECO:0000313" key="3">
    <source>
        <dbReference type="Proteomes" id="UP000464912"/>
    </source>
</evidence>
<dbReference type="Proteomes" id="UP000464912">
    <property type="component" value="Chromosome"/>
</dbReference>
<keyword evidence="1" id="KW-0472">Membrane</keyword>
<dbReference type="EMBL" id="CP047224">
    <property type="protein sequence ID" value="QHD64951.1"/>
    <property type="molecule type" value="Genomic_DNA"/>
</dbReference>
<feature type="transmembrane region" description="Helical" evidence="1">
    <location>
        <begin position="173"/>
        <end position="192"/>
    </location>
</feature>
<name>A0A6P1GAJ7_9RICK</name>
<gene>
    <name evidence="2" type="ORF">GP480_00490</name>
</gene>
<keyword evidence="1" id="KW-0812">Transmembrane</keyword>
<feature type="transmembrane region" description="Helical" evidence="1">
    <location>
        <begin position="226"/>
        <end position="248"/>
    </location>
</feature>
<accession>A0A6P1GAJ7</accession>
<proteinExistence type="predicted"/>
<dbReference type="AlphaFoldDB" id="A0A6P1GAJ7"/>
<feature type="transmembrane region" description="Helical" evidence="1">
    <location>
        <begin position="260"/>
        <end position="281"/>
    </location>
</feature>